<dbReference type="Gene3D" id="1.10.1740.10">
    <property type="match status" value="1"/>
</dbReference>
<accession>A0A0X8FM69</accession>
<protein>
    <submittedName>
        <fullName evidence="1">Uncharacterized protein</fullName>
    </submittedName>
</protein>
<evidence type="ECO:0000313" key="2">
    <source>
        <dbReference type="Proteomes" id="UP000062260"/>
    </source>
</evidence>
<evidence type="ECO:0000313" key="1">
    <source>
        <dbReference type="EMBL" id="AMB99883.1"/>
    </source>
</evidence>
<reference evidence="1 2" key="1">
    <citation type="journal article" date="2016" name="Genome Announc.">
        <title>Complete Genome Sequences of Aerococcus christensenii CCUG 28831T, Aerococcus sanguinicola CCUG 43001T, Aerococcus urinae CCUG 36881T, Aerococcus urinaeequi CCUG 28094T, Aerococcus urinaehominis CCUG 42038 BT, and Aerococcus viridans CCUG 4311T.</title>
        <authorList>
            <person name="Carkaci D."/>
            <person name="Dargis R."/>
            <person name="Nielsen X.C."/>
            <person name="Skovgaard O."/>
            <person name="Fuursted K."/>
            <person name="Christensen J.J."/>
        </authorList>
    </citation>
    <scope>NUCLEOTIDE SEQUENCE [LARGE SCALE GENOMIC DNA]</scope>
    <source>
        <strain evidence="1 2">CCUG42038B</strain>
    </source>
</reference>
<sequence length="115" mass="13711">MRQPCFSEQVIREFTPLIYTAIYRFGLSRHHRHFDDYYQELSLKLLSLTNTFDGDVLGADRYQFTAYATTSLRRYMIDLWRKYQQDDHQALGDYDPLDGYWLESELHALSSITCP</sequence>
<dbReference type="KEGG" id="auh:AWM75_07840"/>
<keyword evidence="2" id="KW-1185">Reference proteome</keyword>
<dbReference type="AlphaFoldDB" id="A0A0X8FM69"/>
<dbReference type="RefSeq" id="WP_067980523.1">
    <property type="nucleotide sequence ID" value="NZ_CP014163.1"/>
</dbReference>
<dbReference type="Pfam" id="PF04542">
    <property type="entry name" value="Sigma70_r2"/>
    <property type="match status" value="1"/>
</dbReference>
<name>A0A0X8FM69_9LACT</name>
<dbReference type="OrthoDB" id="2248780at2"/>
<dbReference type="STRING" id="128944.AWM75_07840"/>
<gene>
    <name evidence="1" type="ORF">AWM75_07840</name>
</gene>
<dbReference type="SUPFAM" id="SSF88946">
    <property type="entry name" value="Sigma2 domain of RNA polymerase sigma factors"/>
    <property type="match status" value="1"/>
</dbReference>
<dbReference type="InterPro" id="IPR007627">
    <property type="entry name" value="RNA_pol_sigma70_r2"/>
</dbReference>
<organism evidence="1 2">
    <name type="scientific">Aerococcus urinaehominis</name>
    <dbReference type="NCBI Taxonomy" id="128944"/>
    <lineage>
        <taxon>Bacteria</taxon>
        <taxon>Bacillati</taxon>
        <taxon>Bacillota</taxon>
        <taxon>Bacilli</taxon>
        <taxon>Lactobacillales</taxon>
        <taxon>Aerococcaceae</taxon>
        <taxon>Aerococcus</taxon>
    </lineage>
</organism>
<reference evidence="2" key="2">
    <citation type="submission" date="2016-01" db="EMBL/GenBank/DDBJ databases">
        <title>Six Aerococcus type strain genome sequencing and assembly using PacBio and Illumina Hiseq.</title>
        <authorList>
            <person name="Carkaci D."/>
            <person name="Dargis R."/>
            <person name="Nielsen X.C."/>
            <person name="Skovgaard O."/>
            <person name="Fuursted K."/>
            <person name="Christensen J.J."/>
        </authorList>
    </citation>
    <scope>NUCLEOTIDE SEQUENCE [LARGE SCALE GENOMIC DNA]</scope>
    <source>
        <strain evidence="2">CCUG42038B</strain>
    </source>
</reference>
<dbReference type="GO" id="GO:0006352">
    <property type="term" value="P:DNA-templated transcription initiation"/>
    <property type="evidence" value="ECO:0007669"/>
    <property type="project" value="InterPro"/>
</dbReference>
<dbReference type="GO" id="GO:0003700">
    <property type="term" value="F:DNA-binding transcription factor activity"/>
    <property type="evidence" value="ECO:0007669"/>
    <property type="project" value="InterPro"/>
</dbReference>
<dbReference type="EMBL" id="CP014163">
    <property type="protein sequence ID" value="AMB99883.1"/>
    <property type="molecule type" value="Genomic_DNA"/>
</dbReference>
<dbReference type="InterPro" id="IPR013325">
    <property type="entry name" value="RNA_pol_sigma_r2"/>
</dbReference>
<dbReference type="Proteomes" id="UP000062260">
    <property type="component" value="Chromosome"/>
</dbReference>
<proteinExistence type="predicted"/>